<dbReference type="GeneTree" id="ENSGT01010000228634"/>
<dbReference type="Pfam" id="PF14517">
    <property type="entry name" value="Tachylectin"/>
    <property type="match status" value="1"/>
</dbReference>
<dbReference type="PANTHER" id="PTHR39244">
    <property type="entry name" value="NATTERIN-4"/>
    <property type="match status" value="1"/>
</dbReference>
<dbReference type="InterPro" id="IPR036813">
    <property type="entry name" value="Tachylectin2_sf"/>
</dbReference>
<dbReference type="SUPFAM" id="SSF56973">
    <property type="entry name" value="Aerolisin/ETX pore-forming domain"/>
    <property type="match status" value="1"/>
</dbReference>
<evidence type="ECO:0000313" key="2">
    <source>
        <dbReference type="Ensembl" id="ENSLLEP00000001370.1"/>
    </source>
</evidence>
<dbReference type="InterPro" id="IPR023294">
    <property type="entry name" value="Tachylectin2"/>
</dbReference>
<evidence type="ECO:0000259" key="1">
    <source>
        <dbReference type="Pfam" id="PF14517"/>
    </source>
</evidence>
<dbReference type="PANTHER" id="PTHR39244:SF5">
    <property type="entry name" value="NATTERIN-3-LIKE"/>
    <property type="match status" value="1"/>
</dbReference>
<dbReference type="Pfam" id="PF03318">
    <property type="entry name" value="ETX_MTX2"/>
    <property type="match status" value="1"/>
</dbReference>
<dbReference type="InterPro" id="IPR053237">
    <property type="entry name" value="Natterin_C"/>
</dbReference>
<dbReference type="Ensembl" id="ENSLLET00000001436.1">
    <property type="protein sequence ID" value="ENSLLEP00000001370.1"/>
    <property type="gene ID" value="ENSLLEG00000000895.1"/>
</dbReference>
<dbReference type="Gene3D" id="2.115.10.10">
    <property type="entry name" value="Tachylectin 2"/>
    <property type="match status" value="1"/>
</dbReference>
<reference evidence="2" key="2">
    <citation type="submission" date="2025-09" db="UniProtKB">
        <authorList>
            <consortium name="Ensembl"/>
        </authorList>
    </citation>
    <scope>IDENTIFICATION</scope>
</reference>
<dbReference type="AlphaFoldDB" id="A0A8C5LPL5"/>
<keyword evidence="3" id="KW-1185">Reference proteome</keyword>
<evidence type="ECO:0000313" key="3">
    <source>
        <dbReference type="Proteomes" id="UP000694569"/>
    </source>
</evidence>
<dbReference type="Gene3D" id="2.170.15.10">
    <property type="entry name" value="Proaerolysin, chain A, domain 3"/>
    <property type="match status" value="1"/>
</dbReference>
<feature type="domain" description="Tachylectin 2" evidence="1">
    <location>
        <begin position="28"/>
        <end position="243"/>
    </location>
</feature>
<sequence length="435" mass="48134">MALLPVIMEDTPDCVLFVVTKSLYTAGVGLPPCNEEDKFLYRANPVGKLMNATKIFFSPGGELFAVRGGDLYRGPMPVTKDQDWFDIAKKVGKVDWGNFKFLCFHPEGDLYAVTNDGDFHKGPAPTNENMSWLYHQATKIGTSNWNSLRALFFDPNGLMYVVRADGTLVRGSPPTCPDDWLNTAAQVGKNNWFHFTNFMAFGPEGELWCIHNSSGRLFKWPSATLTQPNFPHREAVPVGLGFSACRFIAFTTDKTIRSIAHFEFLPDSGKLRSLVPELLASHNYRNASGEVLVKSFLMSKEVTATSTFSQDHGCAVVSGADNTFQAGIPFIDEAEGKISISSTSKTWNFTKTNEEKTTFYASMDVNVPPHSSKRVVVSVTKGEMEVPFRACVLTLLGHEVTIEGTFKGSTFYDLTTSQQDYRASPVMSDLRAGLQ</sequence>
<protein>
    <recommendedName>
        <fullName evidence="1">Tachylectin 2 domain-containing protein</fullName>
    </recommendedName>
</protein>
<proteinExistence type="predicted"/>
<accession>A0A8C5LPL5</accession>
<reference evidence="2" key="1">
    <citation type="submission" date="2025-08" db="UniProtKB">
        <authorList>
            <consortium name="Ensembl"/>
        </authorList>
    </citation>
    <scope>IDENTIFICATION</scope>
</reference>
<organism evidence="2 3">
    <name type="scientific">Leptobrachium leishanense</name>
    <name type="common">Leishan spiny toad</name>
    <dbReference type="NCBI Taxonomy" id="445787"/>
    <lineage>
        <taxon>Eukaryota</taxon>
        <taxon>Metazoa</taxon>
        <taxon>Chordata</taxon>
        <taxon>Craniata</taxon>
        <taxon>Vertebrata</taxon>
        <taxon>Euteleostomi</taxon>
        <taxon>Amphibia</taxon>
        <taxon>Batrachia</taxon>
        <taxon>Anura</taxon>
        <taxon>Pelobatoidea</taxon>
        <taxon>Megophryidae</taxon>
        <taxon>Leptobrachium</taxon>
    </lineage>
</organism>
<name>A0A8C5LPL5_9ANUR</name>
<dbReference type="InterPro" id="IPR004991">
    <property type="entry name" value="Aerolysin-like"/>
</dbReference>
<dbReference type="SUPFAM" id="SSF50934">
    <property type="entry name" value="Tachylectin-2"/>
    <property type="match status" value="2"/>
</dbReference>
<dbReference type="OrthoDB" id="1925699at2759"/>
<dbReference type="Proteomes" id="UP000694569">
    <property type="component" value="Unplaced"/>
</dbReference>